<evidence type="ECO:0000256" key="3">
    <source>
        <dbReference type="ARBA" id="ARBA00023002"/>
    </source>
</evidence>
<name>A0AAF0EMU4_9BASI</name>
<dbReference type="Proteomes" id="UP001214415">
    <property type="component" value="Chromosome 8"/>
</dbReference>
<dbReference type="EMBL" id="CP119907">
    <property type="protein sequence ID" value="WFD24962.1"/>
    <property type="molecule type" value="Genomic_DNA"/>
</dbReference>
<protein>
    <submittedName>
        <fullName evidence="5">Uncharacterized protein</fullName>
    </submittedName>
</protein>
<keyword evidence="6" id="KW-1185">Reference proteome</keyword>
<keyword evidence="3" id="KW-0560">Oxidoreductase</keyword>
<dbReference type="SUPFAM" id="SSF51735">
    <property type="entry name" value="NAD(P)-binding Rossmann-fold domains"/>
    <property type="match status" value="1"/>
</dbReference>
<dbReference type="GO" id="GO:0016491">
    <property type="term" value="F:oxidoreductase activity"/>
    <property type="evidence" value="ECO:0007669"/>
    <property type="project" value="UniProtKB-KW"/>
</dbReference>
<evidence type="ECO:0000256" key="4">
    <source>
        <dbReference type="SAM" id="SignalP"/>
    </source>
</evidence>
<feature type="chain" id="PRO_5042134446" evidence="4">
    <location>
        <begin position="22"/>
        <end position="344"/>
    </location>
</feature>
<proteinExistence type="inferred from homology"/>
<sequence length="344" mass="37298">MPRTVLLGALLALWLLRYATTSRRQRVKQLPASEERVVILGASTLDGLGAALLKQYLLRGTEHLMIVGRRQEGLEQVRESMLAQTMGRRSASARVEIVQAELTSSADVAALRDRLRTQWGRIDTLHVVFGVTSILPILGVADVDPCGVNASGTASLDVHPTREGLDRIAATVQQSSDGNLKGTAMVLGALLPLLQTTSAHPAVVVIGSVAGLIPAPTRAVYCATKASQHFLVRSMALECESQAGTLVPGTQQRRKHVPFLLVAPGPIKNSFVAKYAVDARTGPRDNREKALEVDEVVRATLQRVDKAQWGTLVLPSRVLYGSLLAQLDATRGWIGRMAHRMYHY</sequence>
<dbReference type="GO" id="GO:0005829">
    <property type="term" value="C:cytosol"/>
    <property type="evidence" value="ECO:0007669"/>
    <property type="project" value="TreeGrafter"/>
</dbReference>
<dbReference type="PANTHER" id="PTHR43391:SF14">
    <property type="entry name" value="DEHYDROGENASE_REDUCTASE SDR FAMILY PROTEIN 7-LIKE"/>
    <property type="match status" value="1"/>
</dbReference>
<evidence type="ECO:0000256" key="1">
    <source>
        <dbReference type="ARBA" id="ARBA00006484"/>
    </source>
</evidence>
<dbReference type="Gene3D" id="3.40.50.720">
    <property type="entry name" value="NAD(P)-binding Rossmann-like Domain"/>
    <property type="match status" value="1"/>
</dbReference>
<evidence type="ECO:0000313" key="6">
    <source>
        <dbReference type="Proteomes" id="UP001214415"/>
    </source>
</evidence>
<dbReference type="InterPro" id="IPR036291">
    <property type="entry name" value="NAD(P)-bd_dom_sf"/>
</dbReference>
<dbReference type="CDD" id="cd05233">
    <property type="entry name" value="SDR_c"/>
    <property type="match status" value="1"/>
</dbReference>
<keyword evidence="4" id="KW-0732">Signal</keyword>
<organism evidence="5 6">
    <name type="scientific">Malassezia equina</name>
    <dbReference type="NCBI Taxonomy" id="1381935"/>
    <lineage>
        <taxon>Eukaryota</taxon>
        <taxon>Fungi</taxon>
        <taxon>Dikarya</taxon>
        <taxon>Basidiomycota</taxon>
        <taxon>Ustilaginomycotina</taxon>
        <taxon>Malasseziomycetes</taxon>
        <taxon>Malasseziales</taxon>
        <taxon>Malasseziaceae</taxon>
        <taxon>Malassezia</taxon>
    </lineage>
</organism>
<dbReference type="InterPro" id="IPR002347">
    <property type="entry name" value="SDR_fam"/>
</dbReference>
<evidence type="ECO:0000313" key="5">
    <source>
        <dbReference type="EMBL" id="WFD24962.1"/>
    </source>
</evidence>
<keyword evidence="2" id="KW-0521">NADP</keyword>
<feature type="signal peptide" evidence="4">
    <location>
        <begin position="1"/>
        <end position="21"/>
    </location>
</feature>
<evidence type="ECO:0000256" key="2">
    <source>
        <dbReference type="ARBA" id="ARBA00022857"/>
    </source>
</evidence>
<gene>
    <name evidence="5" type="ORF">MEQU1_003669</name>
</gene>
<dbReference type="Pfam" id="PF00106">
    <property type="entry name" value="adh_short"/>
    <property type="match status" value="1"/>
</dbReference>
<dbReference type="AlphaFoldDB" id="A0AAF0EMU4"/>
<dbReference type="PANTHER" id="PTHR43391">
    <property type="entry name" value="RETINOL DEHYDROGENASE-RELATED"/>
    <property type="match status" value="1"/>
</dbReference>
<reference evidence="5" key="1">
    <citation type="submission" date="2023-03" db="EMBL/GenBank/DDBJ databases">
        <title>Mating type loci evolution in Malassezia.</title>
        <authorList>
            <person name="Coelho M.A."/>
        </authorList>
    </citation>
    <scope>NUCLEOTIDE SEQUENCE</scope>
    <source>
        <strain evidence="5">CBS 12830</strain>
    </source>
</reference>
<accession>A0AAF0EMU4</accession>
<comment type="similarity">
    <text evidence="1">Belongs to the short-chain dehydrogenases/reductases (SDR) family.</text>
</comment>